<comment type="caution">
    <text evidence="2">The sequence shown here is derived from an EMBL/GenBank/DDBJ whole genome shotgun (WGS) entry which is preliminary data.</text>
</comment>
<feature type="domain" description="TPM" evidence="1">
    <location>
        <begin position="3"/>
        <end position="119"/>
    </location>
</feature>
<keyword evidence="3" id="KW-1185">Reference proteome</keyword>
<reference evidence="2 3" key="1">
    <citation type="submission" date="2020-08" db="EMBL/GenBank/DDBJ databases">
        <title>Functional genomics of gut bacteria from endangered species of beetles.</title>
        <authorList>
            <person name="Carlos-Shanley C."/>
        </authorList>
    </citation>
    <scope>NUCLEOTIDE SEQUENCE [LARGE SCALE GENOMIC DNA]</scope>
    <source>
        <strain evidence="2 3">S00070</strain>
    </source>
</reference>
<dbReference type="RefSeq" id="WP_184129950.1">
    <property type="nucleotide sequence ID" value="NZ_JACHKT010000003.1"/>
</dbReference>
<sequence length="144" mass="16365">MPQHFFNEAQKAQIVKAIQAAELNSSGEIRLHIEKNCTKPDVLDRAKEVFQEIGMTNTAQQNGVLFYLAIEDRKFAVIGDKGIDKVVPEDFWESTKELLKSHFSQGLFTEGFIKAIHLAGEQLKQYFPYQTDDTNELPDEISFG</sequence>
<evidence type="ECO:0000259" key="1">
    <source>
        <dbReference type="Pfam" id="PF04536"/>
    </source>
</evidence>
<dbReference type="Gene3D" id="3.10.310.50">
    <property type="match status" value="1"/>
</dbReference>
<dbReference type="PANTHER" id="PTHR30373:SF8">
    <property type="entry name" value="BLL7265 PROTEIN"/>
    <property type="match status" value="1"/>
</dbReference>
<dbReference type="Proteomes" id="UP000524404">
    <property type="component" value="Unassembled WGS sequence"/>
</dbReference>
<gene>
    <name evidence="2" type="ORF">HNP25_000578</name>
</gene>
<organism evidence="2 3">
    <name type="scientific">Arcicella rosea</name>
    <dbReference type="NCBI Taxonomy" id="502909"/>
    <lineage>
        <taxon>Bacteria</taxon>
        <taxon>Pseudomonadati</taxon>
        <taxon>Bacteroidota</taxon>
        <taxon>Cytophagia</taxon>
        <taxon>Cytophagales</taxon>
        <taxon>Flectobacillaceae</taxon>
        <taxon>Arcicella</taxon>
    </lineage>
</organism>
<evidence type="ECO:0000313" key="3">
    <source>
        <dbReference type="Proteomes" id="UP000524404"/>
    </source>
</evidence>
<evidence type="ECO:0000313" key="2">
    <source>
        <dbReference type="EMBL" id="MBB6001929.1"/>
    </source>
</evidence>
<dbReference type="EMBL" id="JACHKT010000003">
    <property type="protein sequence ID" value="MBB6001929.1"/>
    <property type="molecule type" value="Genomic_DNA"/>
</dbReference>
<proteinExistence type="predicted"/>
<dbReference type="InterPro" id="IPR007621">
    <property type="entry name" value="TPM_dom"/>
</dbReference>
<dbReference type="PANTHER" id="PTHR30373">
    <property type="entry name" value="UPF0603 PROTEIN YGCG"/>
    <property type="match status" value="1"/>
</dbReference>
<accession>A0A841EKI6</accession>
<dbReference type="AlphaFoldDB" id="A0A841EKI6"/>
<dbReference type="Pfam" id="PF04536">
    <property type="entry name" value="TPM_phosphatase"/>
    <property type="match status" value="1"/>
</dbReference>
<protein>
    <submittedName>
        <fullName evidence="2">Putative membrane protein</fullName>
    </submittedName>
</protein>
<name>A0A841EKI6_9BACT</name>